<dbReference type="SUPFAM" id="SSF56112">
    <property type="entry name" value="Protein kinase-like (PK-like)"/>
    <property type="match status" value="1"/>
</dbReference>
<dbReference type="STRING" id="4615.A0A199UIU1"/>
<dbReference type="SUPFAM" id="SSF52058">
    <property type="entry name" value="L domain-like"/>
    <property type="match status" value="1"/>
</dbReference>
<dbReference type="GO" id="GO:0004672">
    <property type="term" value="F:protein kinase activity"/>
    <property type="evidence" value="ECO:0007669"/>
    <property type="project" value="InterPro"/>
</dbReference>
<dbReference type="Gene3D" id="3.80.10.10">
    <property type="entry name" value="Ribonuclease Inhibitor"/>
    <property type="match status" value="1"/>
</dbReference>
<dbReference type="PANTHER" id="PTHR48010:SF22">
    <property type="entry name" value="OS09G0376600 PROTEIN"/>
    <property type="match status" value="1"/>
</dbReference>
<feature type="compositionally biased region" description="Basic and acidic residues" evidence="7">
    <location>
        <begin position="283"/>
        <end position="303"/>
    </location>
</feature>
<accession>A0A199UIU1</accession>
<sequence>MEKLSTWVTTIWLLLLLFHAAEAEQDDVKRSLVNFLKKLSGNDTHIDRKLGWNATFDPCVHQNWTGVNCSATTNSIKSIVLEGLGLTGSIDAGLLCKARSLSVLSLRDNALSGELPADISNCSQLTHLYVGGNRFSGSLPSSLELLNNLKRLNISYNSFSGELPDFSKISGLLTFLAQNNSLTGTIPAFHFTNLVSFNVSYNSLRESFTGNPGLCGKPLPIACPPSPSPSPSLSTEEKGDSKKSIGDKTIMLSGYIALAVVFLLFLSYKVIFFLYKKQQQKKKSEEMKGSTGGDEKVGSDDNSKPPSKSRSEYSLPPSGEQSAHTASTSLVVLKDSASKKELRFEDLLKAPAELMGRGRFGSLYKVMLQDGSALAVKRIKDLSISVEDFKRRMERISRVNHLNVLPAVAFYCSMQEKLVVYDYQKNGSLFKLLQGGGGEQNHNFGWSSRLNMATAIAEGLSFMHEELHEEGIAHGNFKSSNILFTANMDPCISEYGLTSPPSVVAAAADHLLFSSSSSRSAGNSTSAAAPFKSDVRSFGLVLLELLTGKAAHSDGSDLARWVQSVVREEWTVEVFDKRLLADGASEEGVVRLLQVALKCVNSAADACPTMREVAGMVNSVKEEEEERSIVSEEG</sequence>
<keyword evidence="5 8" id="KW-1133">Transmembrane helix</keyword>
<keyword evidence="11" id="KW-0418">Kinase</keyword>
<evidence type="ECO:0000313" key="12">
    <source>
        <dbReference type="Proteomes" id="UP000092600"/>
    </source>
</evidence>
<name>A0A199UIU1_ANACO</name>
<protein>
    <submittedName>
        <fullName evidence="11">Putative inactive receptor kinase</fullName>
    </submittedName>
</protein>
<dbReference type="FunFam" id="3.80.10.10:FF:000383">
    <property type="entry name" value="Leucine-rich repeat receptor protein kinase EMS1"/>
    <property type="match status" value="1"/>
</dbReference>
<keyword evidence="9" id="KW-0732">Signal</keyword>
<evidence type="ECO:0000256" key="6">
    <source>
        <dbReference type="ARBA" id="ARBA00023136"/>
    </source>
</evidence>
<gene>
    <name evidence="11" type="ORF">ACMD2_07914</name>
</gene>
<dbReference type="InterPro" id="IPR000719">
    <property type="entry name" value="Prot_kinase_dom"/>
</dbReference>
<evidence type="ECO:0000256" key="2">
    <source>
        <dbReference type="ARBA" id="ARBA00022614"/>
    </source>
</evidence>
<evidence type="ECO:0000256" key="3">
    <source>
        <dbReference type="ARBA" id="ARBA00022692"/>
    </source>
</evidence>
<evidence type="ECO:0000256" key="9">
    <source>
        <dbReference type="SAM" id="SignalP"/>
    </source>
</evidence>
<feature type="domain" description="Protein kinase" evidence="10">
    <location>
        <begin position="349"/>
        <end position="634"/>
    </location>
</feature>
<dbReference type="InterPro" id="IPR001245">
    <property type="entry name" value="Ser-Thr/Tyr_kinase_cat_dom"/>
</dbReference>
<keyword evidence="6 8" id="KW-0472">Membrane</keyword>
<dbReference type="Pfam" id="PF07714">
    <property type="entry name" value="PK_Tyr_Ser-Thr"/>
    <property type="match status" value="1"/>
</dbReference>
<dbReference type="Gene3D" id="1.10.510.10">
    <property type="entry name" value="Transferase(Phosphotransferase) domain 1"/>
    <property type="match status" value="1"/>
</dbReference>
<dbReference type="InterPro" id="IPR011009">
    <property type="entry name" value="Kinase-like_dom_sf"/>
</dbReference>
<dbReference type="PANTHER" id="PTHR48010">
    <property type="entry name" value="OS05G0588300 PROTEIN"/>
    <property type="match status" value="1"/>
</dbReference>
<feature type="chain" id="PRO_5008508020" evidence="9">
    <location>
        <begin position="24"/>
        <end position="634"/>
    </location>
</feature>
<evidence type="ECO:0000256" key="8">
    <source>
        <dbReference type="SAM" id="Phobius"/>
    </source>
</evidence>
<dbReference type="EMBL" id="LSRQ01007776">
    <property type="protein sequence ID" value="OAY64648.1"/>
    <property type="molecule type" value="Genomic_DNA"/>
</dbReference>
<feature type="compositionally biased region" description="Pro residues" evidence="7">
    <location>
        <begin position="221"/>
        <end position="230"/>
    </location>
</feature>
<comment type="caution">
    <text evidence="11">The sequence shown here is derived from an EMBL/GenBank/DDBJ whole genome shotgun (WGS) entry which is preliminary data.</text>
</comment>
<evidence type="ECO:0000259" key="10">
    <source>
        <dbReference type="PROSITE" id="PS50011"/>
    </source>
</evidence>
<comment type="subcellular location">
    <subcellularLocation>
        <location evidence="1">Membrane</location>
    </subcellularLocation>
</comment>
<evidence type="ECO:0000256" key="5">
    <source>
        <dbReference type="ARBA" id="ARBA00022989"/>
    </source>
</evidence>
<keyword evidence="3 8" id="KW-0812">Transmembrane</keyword>
<dbReference type="InterPro" id="IPR001611">
    <property type="entry name" value="Leu-rich_rpt"/>
</dbReference>
<feature type="transmembrane region" description="Helical" evidence="8">
    <location>
        <begin position="252"/>
        <end position="275"/>
    </location>
</feature>
<feature type="region of interest" description="Disordered" evidence="7">
    <location>
        <begin position="219"/>
        <end position="241"/>
    </location>
</feature>
<evidence type="ECO:0000256" key="4">
    <source>
        <dbReference type="ARBA" id="ARBA00022737"/>
    </source>
</evidence>
<keyword evidence="11" id="KW-0808">Transferase</keyword>
<evidence type="ECO:0000256" key="7">
    <source>
        <dbReference type="SAM" id="MobiDB-lite"/>
    </source>
</evidence>
<dbReference type="Proteomes" id="UP000092600">
    <property type="component" value="Unassembled WGS sequence"/>
</dbReference>
<dbReference type="Gene3D" id="3.30.200.20">
    <property type="entry name" value="Phosphorylase Kinase, domain 1"/>
    <property type="match status" value="1"/>
</dbReference>
<keyword evidence="4" id="KW-0677">Repeat</keyword>
<dbReference type="AlphaFoldDB" id="A0A199UIU1"/>
<dbReference type="InterPro" id="IPR032675">
    <property type="entry name" value="LRR_dom_sf"/>
</dbReference>
<dbReference type="Pfam" id="PF00560">
    <property type="entry name" value="LRR_1"/>
    <property type="match status" value="3"/>
</dbReference>
<dbReference type="GO" id="GO:0005524">
    <property type="term" value="F:ATP binding"/>
    <property type="evidence" value="ECO:0007669"/>
    <property type="project" value="InterPro"/>
</dbReference>
<reference evidence="11 12" key="1">
    <citation type="journal article" date="2016" name="DNA Res.">
        <title>The draft genome of MD-2 pineapple using hybrid error correction of long reads.</title>
        <authorList>
            <person name="Redwan R.M."/>
            <person name="Saidin A."/>
            <person name="Kumar S.V."/>
        </authorList>
    </citation>
    <scope>NUCLEOTIDE SEQUENCE [LARGE SCALE GENOMIC DNA]</scope>
    <source>
        <strain evidence="12">cv. MD2</strain>
        <tissue evidence="11">Leaf</tissue>
    </source>
</reference>
<evidence type="ECO:0000313" key="11">
    <source>
        <dbReference type="EMBL" id="OAY64648.1"/>
    </source>
</evidence>
<organism evidence="11 12">
    <name type="scientific">Ananas comosus</name>
    <name type="common">Pineapple</name>
    <name type="synonym">Ananas ananas</name>
    <dbReference type="NCBI Taxonomy" id="4615"/>
    <lineage>
        <taxon>Eukaryota</taxon>
        <taxon>Viridiplantae</taxon>
        <taxon>Streptophyta</taxon>
        <taxon>Embryophyta</taxon>
        <taxon>Tracheophyta</taxon>
        <taxon>Spermatophyta</taxon>
        <taxon>Magnoliopsida</taxon>
        <taxon>Liliopsida</taxon>
        <taxon>Poales</taxon>
        <taxon>Bromeliaceae</taxon>
        <taxon>Bromelioideae</taxon>
        <taxon>Ananas</taxon>
    </lineage>
</organism>
<feature type="signal peptide" evidence="9">
    <location>
        <begin position="1"/>
        <end position="23"/>
    </location>
</feature>
<keyword evidence="11" id="KW-0675">Receptor</keyword>
<proteinExistence type="predicted"/>
<feature type="region of interest" description="Disordered" evidence="7">
    <location>
        <begin position="283"/>
        <end position="326"/>
    </location>
</feature>
<dbReference type="GO" id="GO:0016020">
    <property type="term" value="C:membrane"/>
    <property type="evidence" value="ECO:0007669"/>
    <property type="project" value="UniProtKB-SubCell"/>
</dbReference>
<dbReference type="InterPro" id="IPR050994">
    <property type="entry name" value="At_inactive_RLKs"/>
</dbReference>
<dbReference type="PROSITE" id="PS50011">
    <property type="entry name" value="PROTEIN_KINASE_DOM"/>
    <property type="match status" value="1"/>
</dbReference>
<keyword evidence="2" id="KW-0433">Leucine-rich repeat</keyword>
<evidence type="ECO:0000256" key="1">
    <source>
        <dbReference type="ARBA" id="ARBA00004370"/>
    </source>
</evidence>